<dbReference type="Gene3D" id="1.25.10.10">
    <property type="entry name" value="Leucine-rich Repeat Variant"/>
    <property type="match status" value="1"/>
</dbReference>
<dbReference type="AlphaFoldDB" id="A0AAW1MBT5"/>
<dbReference type="GO" id="GO:0005765">
    <property type="term" value="C:lysosomal membrane"/>
    <property type="evidence" value="ECO:0007669"/>
    <property type="project" value="TreeGrafter"/>
</dbReference>
<dbReference type="SMART" id="SM00185">
    <property type="entry name" value="ARM"/>
    <property type="match status" value="3"/>
</dbReference>
<dbReference type="InterPro" id="IPR016024">
    <property type="entry name" value="ARM-type_fold"/>
</dbReference>
<keyword evidence="4" id="KW-0406">Ion transport</keyword>
<comment type="similarity">
    <text evidence="1">Belongs to the V-ATPase H subunit family.</text>
</comment>
<evidence type="ECO:0000256" key="1">
    <source>
        <dbReference type="ARBA" id="ARBA00008613"/>
    </source>
</evidence>
<evidence type="ECO:0000256" key="3">
    <source>
        <dbReference type="ARBA" id="ARBA00022781"/>
    </source>
</evidence>
<dbReference type="GO" id="GO:0000221">
    <property type="term" value="C:vacuolar proton-transporting V-type ATPase, V1 domain"/>
    <property type="evidence" value="ECO:0007669"/>
    <property type="project" value="InterPro"/>
</dbReference>
<evidence type="ECO:0000313" key="7">
    <source>
        <dbReference type="EMBL" id="KAK9744000.1"/>
    </source>
</evidence>
<evidence type="ECO:0000256" key="5">
    <source>
        <dbReference type="ARBA" id="ARBA00046225"/>
    </source>
</evidence>
<dbReference type="InterPro" id="IPR011989">
    <property type="entry name" value="ARM-like"/>
</dbReference>
<evidence type="ECO:0000313" key="8">
    <source>
        <dbReference type="Proteomes" id="UP001458880"/>
    </source>
</evidence>
<dbReference type="InterPro" id="IPR011987">
    <property type="entry name" value="ATPase_V1-cplx_hsu_C"/>
</dbReference>
<dbReference type="Pfam" id="PF11698">
    <property type="entry name" value="V-ATPase_H_C"/>
    <property type="match status" value="1"/>
</dbReference>
<comment type="function">
    <text evidence="5">Subunit of the V1 complex of vacuolar(H+)-ATPase (V-ATPase), a multisubunit enzyme composed of a peripheral complex (V1) that hydrolyzes ATP and a membrane integral complex (V0) that translocates protons. V-ATPase is responsible for acidifying and maintaining the pH of intracellular compartments and in some cell types, is targeted to the plasma membrane, where it is responsible for acidifying the extracellular environment. Subunit H is essential for V-ATPase activity, but not for the assembly of the complex.</text>
</comment>
<dbReference type="PANTHER" id="PTHR10698">
    <property type="entry name" value="V-TYPE PROTON ATPASE SUBUNIT H"/>
    <property type="match status" value="1"/>
</dbReference>
<dbReference type="Proteomes" id="UP001458880">
    <property type="component" value="Unassembled WGS sequence"/>
</dbReference>
<dbReference type="EMBL" id="JASPKY010000064">
    <property type="protein sequence ID" value="KAK9744000.1"/>
    <property type="molecule type" value="Genomic_DNA"/>
</dbReference>
<dbReference type="InterPro" id="IPR038497">
    <property type="entry name" value="ATPase_V1-cplx_hsu_C_sf"/>
</dbReference>
<protein>
    <submittedName>
        <fullName evidence="7">V-ATPase subunit H</fullName>
    </submittedName>
</protein>
<gene>
    <name evidence="7" type="ORF">QE152_g8207</name>
</gene>
<dbReference type="PANTHER" id="PTHR10698:SF0">
    <property type="entry name" value="V-TYPE PROTON ATPASE SUBUNIT H"/>
    <property type="match status" value="1"/>
</dbReference>
<reference evidence="7 8" key="1">
    <citation type="journal article" date="2024" name="BMC Genomics">
        <title>De novo assembly and annotation of Popillia japonica's genome with initial clues to its potential as an invasive pest.</title>
        <authorList>
            <person name="Cucini C."/>
            <person name="Boschi S."/>
            <person name="Funari R."/>
            <person name="Cardaioli E."/>
            <person name="Iannotti N."/>
            <person name="Marturano G."/>
            <person name="Paoli F."/>
            <person name="Bruttini M."/>
            <person name="Carapelli A."/>
            <person name="Frati F."/>
            <person name="Nardi F."/>
        </authorList>
    </citation>
    <scope>NUCLEOTIDE SEQUENCE [LARGE SCALE GENOMIC DNA]</scope>
    <source>
        <strain evidence="7">DMR45628</strain>
    </source>
</reference>
<feature type="domain" description="ATPase V1 complex subunit H C-terminal" evidence="6">
    <location>
        <begin position="385"/>
        <end position="499"/>
    </location>
</feature>
<dbReference type="PIRSF" id="PIRSF032184">
    <property type="entry name" value="ATPase_V1_H"/>
    <property type="match status" value="1"/>
</dbReference>
<dbReference type="SUPFAM" id="SSF48371">
    <property type="entry name" value="ARM repeat"/>
    <property type="match status" value="2"/>
</dbReference>
<evidence type="ECO:0000259" key="6">
    <source>
        <dbReference type="Pfam" id="PF11698"/>
    </source>
</evidence>
<evidence type="ECO:0000256" key="4">
    <source>
        <dbReference type="ARBA" id="ARBA00023065"/>
    </source>
</evidence>
<dbReference type="Gene3D" id="1.25.40.150">
    <property type="entry name" value="V-type ATPase, subunit H, C-terminal domain"/>
    <property type="match status" value="1"/>
</dbReference>
<dbReference type="FunFam" id="1.25.40.150:FF:000001">
    <property type="entry name" value="V-type proton ATPase subunit H"/>
    <property type="match status" value="1"/>
</dbReference>
<accession>A0AAW1MBT5</accession>
<evidence type="ECO:0000256" key="2">
    <source>
        <dbReference type="ARBA" id="ARBA00022448"/>
    </source>
</evidence>
<dbReference type="InterPro" id="IPR004908">
    <property type="entry name" value="ATPase_V1-cplx_hsu"/>
</dbReference>
<dbReference type="CDD" id="cd00256">
    <property type="entry name" value="VATPase_H"/>
    <property type="match status" value="1"/>
</dbReference>
<organism evidence="7 8">
    <name type="scientific">Popillia japonica</name>
    <name type="common">Japanese beetle</name>
    <dbReference type="NCBI Taxonomy" id="7064"/>
    <lineage>
        <taxon>Eukaryota</taxon>
        <taxon>Metazoa</taxon>
        <taxon>Ecdysozoa</taxon>
        <taxon>Arthropoda</taxon>
        <taxon>Hexapoda</taxon>
        <taxon>Insecta</taxon>
        <taxon>Pterygota</taxon>
        <taxon>Neoptera</taxon>
        <taxon>Endopterygota</taxon>
        <taxon>Coleoptera</taxon>
        <taxon>Polyphaga</taxon>
        <taxon>Scarabaeiformia</taxon>
        <taxon>Scarabaeidae</taxon>
        <taxon>Rutelinae</taxon>
        <taxon>Popillia</taxon>
    </lineage>
</organism>
<proteinExistence type="inferred from homology"/>
<dbReference type="InterPro" id="IPR000225">
    <property type="entry name" value="Armadillo"/>
</dbReference>
<name>A0AAW1MBT5_POPJA</name>
<dbReference type="GO" id="GO:0046961">
    <property type="term" value="F:proton-transporting ATPase activity, rotational mechanism"/>
    <property type="evidence" value="ECO:0007669"/>
    <property type="project" value="InterPro"/>
</dbReference>
<keyword evidence="2" id="KW-0813">Transport</keyword>
<sequence length="525" mass="60207">MANSQVPVGADPKYQDIITSLDDDKTDMLAATSALQQQATDIRLDRVNWQSYLQSQMISQEDYKFIVAFDVPESAKREHLLKSDRLQCARTFLNLLGHVSKDKTLRYILVLIDDMLQEDRTRVEIFHEYANKTKESVWSPFLNLLNRQDTIITNMTARVIAKIACWSQTAMERSDLHYYLTWLKDQLTAQSEALAELQHQADTARLAGMESPDPHGENAGMDGAKVEISNNEFIQSVGRCLQMMLRIDEYRFAFISVDGISTLLSVLSGRVNFQVQYQLIFCIWVLTFNPLLAEKMNKFNVIPILADILSDSVKEKVTRIILAVFRNLIEKPEDAQVAKEHCIAMVQCKVLKQLNIFEQRKFDDEDVSADVEYLSEKLHASVQDLSSFDEYATEIKSGRLEWSPVHKSKFWRENAQRLNEKNYELLRILIHHLETSKDPLVLSVASFDIGEYVRHYPRGKHIIEQLGGKQLVMQLLAHEDPNVRYEALLAVQKLMVHNWEYLGRQLEKEQTGDSKPGAAPVSGKA</sequence>
<comment type="caution">
    <text evidence="7">The sequence shown here is derived from an EMBL/GenBank/DDBJ whole genome shotgun (WGS) entry which is preliminary data.</text>
</comment>
<dbReference type="Pfam" id="PF03224">
    <property type="entry name" value="V-ATPase_H_N"/>
    <property type="match status" value="1"/>
</dbReference>
<keyword evidence="8" id="KW-1185">Reference proteome</keyword>
<keyword evidence="3" id="KW-0375">Hydrogen ion transport</keyword>